<evidence type="ECO:0000313" key="3">
    <source>
        <dbReference type="Proteomes" id="UP001603857"/>
    </source>
</evidence>
<organism evidence="2 3">
    <name type="scientific">Flemingia macrophylla</name>
    <dbReference type="NCBI Taxonomy" id="520843"/>
    <lineage>
        <taxon>Eukaryota</taxon>
        <taxon>Viridiplantae</taxon>
        <taxon>Streptophyta</taxon>
        <taxon>Embryophyta</taxon>
        <taxon>Tracheophyta</taxon>
        <taxon>Spermatophyta</taxon>
        <taxon>Magnoliopsida</taxon>
        <taxon>eudicotyledons</taxon>
        <taxon>Gunneridae</taxon>
        <taxon>Pentapetalae</taxon>
        <taxon>rosids</taxon>
        <taxon>fabids</taxon>
        <taxon>Fabales</taxon>
        <taxon>Fabaceae</taxon>
        <taxon>Papilionoideae</taxon>
        <taxon>50 kb inversion clade</taxon>
        <taxon>NPAAA clade</taxon>
        <taxon>indigoferoid/millettioid clade</taxon>
        <taxon>Phaseoleae</taxon>
        <taxon>Flemingia</taxon>
    </lineage>
</organism>
<gene>
    <name evidence="2" type="ORF">Fmac_011629</name>
</gene>
<evidence type="ECO:0000313" key="2">
    <source>
        <dbReference type="EMBL" id="KAL2337183.1"/>
    </source>
</evidence>
<name>A0ABD1MMZ0_9FABA</name>
<keyword evidence="3" id="KW-1185">Reference proteome</keyword>
<accession>A0ABD1MMZ0</accession>
<dbReference type="EMBL" id="JBGMDY010000004">
    <property type="protein sequence ID" value="KAL2337183.1"/>
    <property type="molecule type" value="Genomic_DNA"/>
</dbReference>
<proteinExistence type="predicted"/>
<feature type="signal peptide" evidence="1">
    <location>
        <begin position="1"/>
        <end position="26"/>
    </location>
</feature>
<reference evidence="2 3" key="1">
    <citation type="submission" date="2024-08" db="EMBL/GenBank/DDBJ databases">
        <title>Insights into the chromosomal genome structure of Flemingia macrophylla.</title>
        <authorList>
            <person name="Ding Y."/>
            <person name="Zhao Y."/>
            <person name="Bi W."/>
            <person name="Wu M."/>
            <person name="Zhao G."/>
            <person name="Gong Y."/>
            <person name="Li W."/>
            <person name="Zhang P."/>
        </authorList>
    </citation>
    <scope>NUCLEOTIDE SEQUENCE [LARGE SCALE GENOMIC DNA]</scope>
    <source>
        <strain evidence="2">DYQJB</strain>
        <tissue evidence="2">Leaf</tissue>
    </source>
</reference>
<sequence length="74" mass="8305">MGYLEKVIINMVLLLVLLLSMNLGTARQPLWMSEPHHKASFSQLKDFIKASLGDPDNAIETPITLLNKKEKSPD</sequence>
<protein>
    <submittedName>
        <fullName evidence="2">Uncharacterized protein</fullName>
    </submittedName>
</protein>
<comment type="caution">
    <text evidence="2">The sequence shown here is derived from an EMBL/GenBank/DDBJ whole genome shotgun (WGS) entry which is preliminary data.</text>
</comment>
<dbReference type="Proteomes" id="UP001603857">
    <property type="component" value="Unassembled WGS sequence"/>
</dbReference>
<evidence type="ECO:0000256" key="1">
    <source>
        <dbReference type="SAM" id="SignalP"/>
    </source>
</evidence>
<feature type="chain" id="PRO_5044849972" evidence="1">
    <location>
        <begin position="27"/>
        <end position="74"/>
    </location>
</feature>
<dbReference type="AlphaFoldDB" id="A0ABD1MMZ0"/>
<keyword evidence="1" id="KW-0732">Signal</keyword>